<keyword evidence="2" id="KW-0902">Two-component regulatory system</keyword>
<sequence length="125" mass="12328">MDVQMPKMDGLTATKIIRSKYGYTGPIVALTAFADKSNQDDCLLAGMSGFLSKPIRRNLLKKVILKFCPQVSDVARSGGAAASGAAGGAINGGTSGTSGIAAVSVNGSGGIASGGVNGSGGHRGL</sequence>
<evidence type="ECO:0000256" key="3">
    <source>
        <dbReference type="PROSITE-ProRule" id="PRU00169"/>
    </source>
</evidence>
<comment type="caution">
    <text evidence="5">The sequence shown here is derived from an EMBL/GenBank/DDBJ whole genome shotgun (WGS) entry which is preliminary data.</text>
</comment>
<dbReference type="GO" id="GO:0006950">
    <property type="term" value="P:response to stress"/>
    <property type="evidence" value="ECO:0007669"/>
    <property type="project" value="UniProtKB-ARBA"/>
</dbReference>
<dbReference type="OrthoDB" id="4094413at2759"/>
<dbReference type="Gene3D" id="3.40.50.2300">
    <property type="match status" value="1"/>
</dbReference>
<organism evidence="5 6">
    <name type="scientific">Ambrosiozyma monospora</name>
    <name type="common">Yeast</name>
    <name type="synonym">Endomycopsis monosporus</name>
    <dbReference type="NCBI Taxonomy" id="43982"/>
    <lineage>
        <taxon>Eukaryota</taxon>
        <taxon>Fungi</taxon>
        <taxon>Dikarya</taxon>
        <taxon>Ascomycota</taxon>
        <taxon>Saccharomycotina</taxon>
        <taxon>Pichiomycetes</taxon>
        <taxon>Pichiales</taxon>
        <taxon>Pichiaceae</taxon>
        <taxon>Ambrosiozyma</taxon>
    </lineage>
</organism>
<proteinExistence type="predicted"/>
<dbReference type="Pfam" id="PF00072">
    <property type="entry name" value="Response_reg"/>
    <property type="match status" value="1"/>
</dbReference>
<dbReference type="GO" id="GO:0000160">
    <property type="term" value="P:phosphorelay signal transduction system"/>
    <property type="evidence" value="ECO:0007669"/>
    <property type="project" value="UniProtKB-KW"/>
</dbReference>
<dbReference type="CDD" id="cd17546">
    <property type="entry name" value="REC_hyHK_CKI1_RcsC-like"/>
    <property type="match status" value="1"/>
</dbReference>
<keyword evidence="1 3" id="KW-0597">Phosphoprotein</keyword>
<dbReference type="AlphaFoldDB" id="A0A9W7DIZ7"/>
<feature type="modified residue" description="4-aspartylphosphate" evidence="3">
    <location>
        <position position="2"/>
    </location>
</feature>
<evidence type="ECO:0000259" key="4">
    <source>
        <dbReference type="PROSITE" id="PS50110"/>
    </source>
</evidence>
<evidence type="ECO:0000256" key="1">
    <source>
        <dbReference type="ARBA" id="ARBA00022553"/>
    </source>
</evidence>
<dbReference type="GO" id="GO:0036180">
    <property type="term" value="P:filamentous growth of a population of unicellular organisms in response to biotic stimulus"/>
    <property type="evidence" value="ECO:0007669"/>
    <property type="project" value="UniProtKB-ARBA"/>
</dbReference>
<evidence type="ECO:0000313" key="5">
    <source>
        <dbReference type="EMBL" id="GMG24910.1"/>
    </source>
</evidence>
<dbReference type="PROSITE" id="PS50110">
    <property type="entry name" value="RESPONSE_REGULATORY"/>
    <property type="match status" value="1"/>
</dbReference>
<dbReference type="InterPro" id="IPR001789">
    <property type="entry name" value="Sig_transdc_resp-reg_receiver"/>
</dbReference>
<feature type="domain" description="Response regulatory" evidence="4">
    <location>
        <begin position="1"/>
        <end position="68"/>
    </location>
</feature>
<reference evidence="5" key="1">
    <citation type="submission" date="2023-04" db="EMBL/GenBank/DDBJ databases">
        <title>Ambrosiozyma monospora NBRC 1965.</title>
        <authorList>
            <person name="Ichikawa N."/>
            <person name="Sato H."/>
            <person name="Tonouchi N."/>
        </authorList>
    </citation>
    <scope>NUCLEOTIDE SEQUENCE</scope>
    <source>
        <strain evidence="5">NBRC 1965</strain>
    </source>
</reference>
<dbReference type="PANTHER" id="PTHR45339:SF1">
    <property type="entry name" value="HYBRID SIGNAL TRANSDUCTION HISTIDINE KINASE J"/>
    <property type="match status" value="1"/>
</dbReference>
<dbReference type="SUPFAM" id="SSF52172">
    <property type="entry name" value="CheY-like"/>
    <property type="match status" value="1"/>
</dbReference>
<accession>A0A9W7DIZ7</accession>
<evidence type="ECO:0000313" key="6">
    <source>
        <dbReference type="Proteomes" id="UP001165063"/>
    </source>
</evidence>
<gene>
    <name evidence="5" type="ORF">Amon01_000301600</name>
</gene>
<keyword evidence="6" id="KW-1185">Reference proteome</keyword>
<evidence type="ECO:0000256" key="2">
    <source>
        <dbReference type="ARBA" id="ARBA00023012"/>
    </source>
</evidence>
<name>A0A9W7DIZ7_AMBMO</name>
<dbReference type="EMBL" id="BSXU01001201">
    <property type="protein sequence ID" value="GMG24910.1"/>
    <property type="molecule type" value="Genomic_DNA"/>
</dbReference>
<dbReference type="InterPro" id="IPR011006">
    <property type="entry name" value="CheY-like_superfamily"/>
</dbReference>
<dbReference type="PANTHER" id="PTHR45339">
    <property type="entry name" value="HYBRID SIGNAL TRANSDUCTION HISTIDINE KINASE J"/>
    <property type="match status" value="1"/>
</dbReference>
<dbReference type="GO" id="GO:1900445">
    <property type="term" value="P:positive regulation of filamentous growth of a population of unicellular organisms in response to biotic stimulus"/>
    <property type="evidence" value="ECO:0007669"/>
    <property type="project" value="UniProtKB-ARBA"/>
</dbReference>
<protein>
    <submittedName>
        <fullName evidence="5">Unnamed protein product</fullName>
    </submittedName>
</protein>
<dbReference type="Proteomes" id="UP001165063">
    <property type="component" value="Unassembled WGS sequence"/>
</dbReference>